<accession>A0A3P1T5U9</accession>
<dbReference type="AlphaFoldDB" id="A0A3P1T5U9"/>
<dbReference type="Proteomes" id="UP000280819">
    <property type="component" value="Unassembled WGS sequence"/>
</dbReference>
<reference evidence="2 3" key="1">
    <citation type="submission" date="2018-11" db="EMBL/GenBank/DDBJ databases">
        <title>Genomes From Bacteria Associated with the Canine Oral Cavity: a Test Case for Automated Genome-Based Taxonomic Assignment.</title>
        <authorList>
            <person name="Coil D.A."/>
            <person name="Jospin G."/>
            <person name="Darling A.E."/>
            <person name="Wallis C."/>
            <person name="Davis I.J."/>
            <person name="Harris S."/>
            <person name="Eisen J.A."/>
            <person name="Holcombe L.J."/>
            <person name="O'Flynn C."/>
        </authorList>
    </citation>
    <scope>NUCLEOTIDE SEQUENCE [LARGE SCALE GENOMIC DNA]</scope>
    <source>
        <strain evidence="2 3">OH887_COT-365</strain>
    </source>
</reference>
<keyword evidence="1" id="KW-0812">Transmembrane</keyword>
<comment type="caution">
    <text evidence="2">The sequence shown here is derived from an EMBL/GenBank/DDBJ whole genome shotgun (WGS) entry which is preliminary data.</text>
</comment>
<sequence>MGSAGVALMILGFGSLILPHFNIQFTVLQWADPYQPWIGVVVGVIGVLLLVGNIMANKNKETPPPYQQ</sequence>
<evidence type="ECO:0000313" key="2">
    <source>
        <dbReference type="EMBL" id="RRD04730.1"/>
    </source>
</evidence>
<protein>
    <submittedName>
        <fullName evidence="2">Uncharacterized protein</fullName>
    </submittedName>
</protein>
<dbReference type="EMBL" id="RQZG01000009">
    <property type="protein sequence ID" value="RRD04730.1"/>
    <property type="molecule type" value="Genomic_DNA"/>
</dbReference>
<keyword evidence="1" id="KW-0472">Membrane</keyword>
<evidence type="ECO:0000313" key="3">
    <source>
        <dbReference type="Proteomes" id="UP000280819"/>
    </source>
</evidence>
<evidence type="ECO:0000256" key="1">
    <source>
        <dbReference type="SAM" id="Phobius"/>
    </source>
</evidence>
<gene>
    <name evidence="2" type="ORF">EII34_09325</name>
</gene>
<organism evidence="2 3">
    <name type="scientific">Arachnia propionica</name>
    <dbReference type="NCBI Taxonomy" id="1750"/>
    <lineage>
        <taxon>Bacteria</taxon>
        <taxon>Bacillati</taxon>
        <taxon>Actinomycetota</taxon>
        <taxon>Actinomycetes</taxon>
        <taxon>Propionibacteriales</taxon>
        <taxon>Propionibacteriaceae</taxon>
        <taxon>Arachnia</taxon>
    </lineage>
</organism>
<keyword evidence="1" id="KW-1133">Transmembrane helix</keyword>
<dbReference type="OrthoDB" id="3733764at2"/>
<feature type="transmembrane region" description="Helical" evidence="1">
    <location>
        <begin position="37"/>
        <end position="56"/>
    </location>
</feature>
<name>A0A3P1T5U9_9ACTN</name>
<feature type="transmembrane region" description="Helical" evidence="1">
    <location>
        <begin position="7"/>
        <end position="31"/>
    </location>
</feature>
<dbReference type="RefSeq" id="WP_124844882.1">
    <property type="nucleotide sequence ID" value="NZ_RQZG01000009.1"/>
</dbReference>
<proteinExistence type="predicted"/>